<organism evidence="2 3">
    <name type="scientific">Sulfuriferula plumbiphila</name>
    <dbReference type="NCBI Taxonomy" id="171865"/>
    <lineage>
        <taxon>Bacteria</taxon>
        <taxon>Pseudomonadati</taxon>
        <taxon>Pseudomonadota</taxon>
        <taxon>Betaproteobacteria</taxon>
        <taxon>Nitrosomonadales</taxon>
        <taxon>Sulfuricellaceae</taxon>
        <taxon>Sulfuriferula</taxon>
    </lineage>
</organism>
<dbReference type="Proteomes" id="UP000321337">
    <property type="component" value="Unassembled WGS sequence"/>
</dbReference>
<dbReference type="Gene3D" id="3.40.1260.10">
    <property type="entry name" value="DsrEFH-like"/>
    <property type="match status" value="1"/>
</dbReference>
<keyword evidence="1" id="KW-0732">Signal</keyword>
<feature type="signal peptide" evidence="1">
    <location>
        <begin position="1"/>
        <end position="26"/>
    </location>
</feature>
<keyword evidence="3" id="KW-1185">Reference proteome</keyword>
<evidence type="ECO:0000313" key="3">
    <source>
        <dbReference type="Proteomes" id="UP000321337"/>
    </source>
</evidence>
<dbReference type="InterPro" id="IPR003787">
    <property type="entry name" value="Sulphur_relay_DsrE/F-like"/>
</dbReference>
<comment type="caution">
    <text evidence="2">The sequence shown here is derived from an EMBL/GenBank/DDBJ whole genome shotgun (WGS) entry which is preliminary data.</text>
</comment>
<dbReference type="EMBL" id="BKAD01000038">
    <property type="protein sequence ID" value="GEP31841.1"/>
    <property type="molecule type" value="Genomic_DNA"/>
</dbReference>
<gene>
    <name evidence="2" type="ORF">TPL01_29790</name>
</gene>
<dbReference type="SUPFAM" id="SSF75169">
    <property type="entry name" value="DsrEFH-like"/>
    <property type="match status" value="1"/>
</dbReference>
<dbReference type="AlphaFoldDB" id="A0A512LCH7"/>
<reference evidence="2 3" key="1">
    <citation type="submission" date="2019-07" db="EMBL/GenBank/DDBJ databases">
        <title>Whole genome shotgun sequence of Thiobacillus plumbophilus NBRC 107929.</title>
        <authorList>
            <person name="Hosoyama A."/>
            <person name="Uohara A."/>
            <person name="Ohji S."/>
            <person name="Ichikawa N."/>
        </authorList>
    </citation>
    <scope>NUCLEOTIDE SEQUENCE [LARGE SCALE GENOMIC DNA]</scope>
    <source>
        <strain evidence="2 3">NBRC 107929</strain>
    </source>
</reference>
<dbReference type="InterPro" id="IPR027396">
    <property type="entry name" value="DsrEFH-like"/>
</dbReference>
<protein>
    <submittedName>
        <fullName evidence="2">Uncharacterized protein</fullName>
    </submittedName>
</protein>
<evidence type="ECO:0000313" key="2">
    <source>
        <dbReference type="EMBL" id="GEP31841.1"/>
    </source>
</evidence>
<sequence>MKSNLIGSLMITAALLAAGASLTATAAGTQPVSASSGEMKGLAKQKVVFQVSDADPKKWNLTLNNVKNIQHDLGKGNADIEVVAYGPGIAMLKLDSEVGTRVAEALGSGVQVVACGNTMTNLKLTKEDMLPNLGYVKAGVVELMEKQQQGYAYIRP</sequence>
<proteinExistence type="predicted"/>
<dbReference type="OrthoDB" id="5295901at2"/>
<evidence type="ECO:0000256" key="1">
    <source>
        <dbReference type="SAM" id="SignalP"/>
    </source>
</evidence>
<dbReference type="RefSeq" id="WP_147074797.1">
    <property type="nucleotide sequence ID" value="NZ_AP021884.1"/>
</dbReference>
<dbReference type="PANTHER" id="PTHR37691:SF1">
    <property type="entry name" value="BLR3518 PROTEIN"/>
    <property type="match status" value="1"/>
</dbReference>
<accession>A0A512LCH7</accession>
<dbReference type="SMR" id="A0A512LCH7"/>
<name>A0A512LCH7_9PROT</name>
<feature type="chain" id="PRO_5022153813" evidence="1">
    <location>
        <begin position="27"/>
        <end position="156"/>
    </location>
</feature>
<dbReference type="Pfam" id="PF02635">
    <property type="entry name" value="DsrE"/>
    <property type="match status" value="1"/>
</dbReference>
<dbReference type="PANTHER" id="PTHR37691">
    <property type="entry name" value="BLR3518 PROTEIN"/>
    <property type="match status" value="1"/>
</dbReference>